<dbReference type="Proteomes" id="UP000507470">
    <property type="component" value="Unassembled WGS sequence"/>
</dbReference>
<sequence length="1389" mass="160975">MVIVVNNQLNFDSNVSEGREMTQPIEQTIQEISGMPAGTSLCWTKEVKGDTKCEDSSILSFDKIKQTWSSKEPPRIQNEFVRLLNELSLTKFCPSKITLQDVRSIKSPDLLLTERSIPWLMLSKIMMLNYKAREEDLSLFYEKNAENPVPEPYDPEDDLFEESDESSQINPMDLFFVTFLSCDIMLKQEIISKLFTCRLAIPILYRDTNRRHVLTKWGLRKILMNNRIENNLVQIDALHCPAKRVSFIRIGHQTLSKSRLLNEIMCDQYHPTFFNRDCQLGASKRRVANGLVEASWLVSSGPGDAFGEHIMFMNLRGESMDFREEISILCNVTNILVIHTDILHLDNPDVREMLWKIHEHNIQVLYALESNGNPAVQPNEIYRNYRNHIVEFKSSTRFFAMKYVQQTRSASNVITGLRKTITEMLSETCASSFEAEISKLTLSDENTHTSLIASHEKAIEVVRTIDNNVSLQKHDLLPLQGHLWQKYCTDLKAIHRSKSNDNKDMLISQMQQNRLQLYRVHEKNIQPLVRVFLNHLLALHKGNLKHMYCYIAWIQIFLDEKSRCILPQLVSNYQESYMELKLANEKNDLCENERLKHDVMESERKLVEVSFGLEHLFREMGQMYEAVVKINSSSEWNSKYLHQFPQIMSLLLQNGHAFEIMDGDTAMVPITWVKAVFQQLKKDIGDKKLLAISVLGISGSGKSTLLKAMFGLQFPVSAWRCTRGVFVQLVRVEKGVLPFAFVLVIHTEGLRASNRVDEKHSHENELATFVLGLGNITIINIKGENTAEMEDILQIAVHAFLRLKMANGKLKLEQTWVRFARCIDDIELENEASEVVSILQKEMIEKLTLCNHQLNNFIECHSFREMMLQWKQSKSIQLGKHVTELIVSGIKDIHKNKTLHATELIRRNKRKVHELELHAQAQVLANQPKSQVFSTHELADIFDKLWKKWVCQFKQENVTNFKSIEKEVERILFELFATETSLLQKELVTTSSKVERKMLQYTFSEHNLSDEDIRILINTNKNAIIDMQTCKQQALNIVNVVFAKIDSYISIISAEDIPFEKTHVLTVFMYLTDTFNQHNKGIGELTHFKFTTSLRVKMAVRVAKHVTTVFNLMNVRYDKKHDIKAQLENCRTSVWEYFLLSVKKNTDGIVIINLLVNTVQKLIEQEIEKRLPTEVEKTIIEECFPTKYSLMLSIMKTLAEKDDFQDFYWYITDAETFGRDWITKFTNNKIFSKSRGKNTKYSSIISKLIEEFIVVIQDCLDFATNIAVKRSKQTDTSFWTTTFEKTLGCQLPVPYHTFAFMRELSVNDCTFVHKHFKGQIKELTKKLEYTFLHKSIREVLWKGKILITPFSTHYGDVMNVVPSVEKHVRKQAKITLTNHTHACNIDPQA</sequence>
<dbReference type="InterPro" id="IPR027417">
    <property type="entry name" value="P-loop_NTPase"/>
</dbReference>
<keyword evidence="4" id="KW-1185">Reference proteome</keyword>
<dbReference type="PANTHER" id="PTHR14819">
    <property type="entry name" value="GTP-BINDING"/>
    <property type="match status" value="1"/>
</dbReference>
<dbReference type="OrthoDB" id="6141954at2759"/>
<comment type="similarity">
    <text evidence="1">Belongs to the TRAFAC class dynamin-like GTPase superfamily. Very large inducible GTPase (VLIG) family.</text>
</comment>
<dbReference type="InterPro" id="IPR030383">
    <property type="entry name" value="G_VLIG_dom"/>
</dbReference>
<reference evidence="3 4" key="1">
    <citation type="submission" date="2020-06" db="EMBL/GenBank/DDBJ databases">
        <authorList>
            <person name="Li R."/>
            <person name="Bekaert M."/>
        </authorList>
    </citation>
    <scope>NUCLEOTIDE SEQUENCE [LARGE SCALE GENOMIC DNA]</scope>
    <source>
        <strain evidence="4">wild</strain>
    </source>
</reference>
<dbReference type="Pfam" id="PF25683">
    <property type="entry name" value="URGCP_GTPase"/>
    <property type="match status" value="1"/>
</dbReference>
<dbReference type="InterPro" id="IPR057365">
    <property type="entry name" value="URGCP"/>
</dbReference>
<dbReference type="PANTHER" id="PTHR14819:SF25">
    <property type="entry name" value="CHROMOSOME UNDETERMINED SCAFFOLD_52, WHOLE GENOME SHOTGUN SEQUENCE"/>
    <property type="match status" value="1"/>
</dbReference>
<evidence type="ECO:0000313" key="3">
    <source>
        <dbReference type="EMBL" id="CAC5392102.1"/>
    </source>
</evidence>
<name>A0A6J8C8Y8_MYTCO</name>
<protein>
    <recommendedName>
        <fullName evidence="2">VLIG-type G domain-containing protein</fullName>
    </recommendedName>
</protein>
<dbReference type="SUPFAM" id="SSF52540">
    <property type="entry name" value="P-loop containing nucleoside triphosphate hydrolases"/>
    <property type="match status" value="1"/>
</dbReference>
<dbReference type="Pfam" id="PF25496">
    <property type="entry name" value="URGCP"/>
    <property type="match status" value="1"/>
</dbReference>
<dbReference type="EMBL" id="CACVKT020004906">
    <property type="protein sequence ID" value="CAC5392102.1"/>
    <property type="molecule type" value="Genomic_DNA"/>
</dbReference>
<evidence type="ECO:0000259" key="2">
    <source>
        <dbReference type="PROSITE" id="PS51717"/>
    </source>
</evidence>
<evidence type="ECO:0000256" key="1">
    <source>
        <dbReference type="ARBA" id="ARBA00006828"/>
    </source>
</evidence>
<gene>
    <name evidence="3" type="ORF">MCOR_27062</name>
</gene>
<dbReference type="PROSITE" id="PS51717">
    <property type="entry name" value="G_VLIG"/>
    <property type="match status" value="1"/>
</dbReference>
<organism evidence="3 4">
    <name type="scientific">Mytilus coruscus</name>
    <name type="common">Sea mussel</name>
    <dbReference type="NCBI Taxonomy" id="42192"/>
    <lineage>
        <taxon>Eukaryota</taxon>
        <taxon>Metazoa</taxon>
        <taxon>Spiralia</taxon>
        <taxon>Lophotrochozoa</taxon>
        <taxon>Mollusca</taxon>
        <taxon>Bivalvia</taxon>
        <taxon>Autobranchia</taxon>
        <taxon>Pteriomorphia</taxon>
        <taxon>Mytilida</taxon>
        <taxon>Mytiloidea</taxon>
        <taxon>Mytilidae</taxon>
        <taxon>Mytilinae</taxon>
        <taxon>Mytilus</taxon>
    </lineage>
</organism>
<dbReference type="InterPro" id="IPR052986">
    <property type="entry name" value="VLIG_GTPase"/>
</dbReference>
<dbReference type="Gene3D" id="3.40.50.300">
    <property type="entry name" value="P-loop containing nucleotide triphosphate hydrolases"/>
    <property type="match status" value="1"/>
</dbReference>
<proteinExistence type="inferred from homology"/>
<feature type="domain" description="VLIG-type G" evidence="2">
    <location>
        <begin position="686"/>
        <end position="809"/>
    </location>
</feature>
<dbReference type="GO" id="GO:0005525">
    <property type="term" value="F:GTP binding"/>
    <property type="evidence" value="ECO:0007669"/>
    <property type="project" value="InterPro"/>
</dbReference>
<evidence type="ECO:0000313" key="4">
    <source>
        <dbReference type="Proteomes" id="UP000507470"/>
    </source>
</evidence>
<accession>A0A6J8C8Y8</accession>